<sequence length="323" mass="32424">MRNYLLALLCTILVSCGGGGGGSSSLLSSTNADKAGSALAQTIGIESSLSELGEYGTSKSLPSSPGSPLTAILSNAVSIAGSSQGDGLNKMSSSSCSGGGSIAVSDSGSAYNASFNSCRSGTVTMSGSMNIALDGSRYTVTTSGFSYSETSTDTSLNLDNLTIVYSSVTMSGSRLTGYTGTITGSITGTMRGKAVSEECNNLSISTSLTNGVTVSISGQVKYGCLGSDWLTVTTTTPIYYPASSYSGVSGGSFSGSVEGVSIYSWSPRSTSVSACPTAGEVTATSGGNTVKVSIASDSKVSLYYNDSLIQTYSDCDSIEGLCT</sequence>
<reference evidence="1" key="2">
    <citation type="submission" date="2021-08" db="EMBL/GenBank/DDBJ databases">
        <authorList>
            <person name="Dalcin Martins P."/>
        </authorList>
    </citation>
    <scope>NUCLEOTIDE SEQUENCE</scope>
    <source>
        <strain evidence="1">MAG_39</strain>
    </source>
</reference>
<comment type="caution">
    <text evidence="1">The sequence shown here is derived from an EMBL/GenBank/DDBJ whole genome shotgun (WGS) entry which is preliminary data.</text>
</comment>
<proteinExistence type="predicted"/>
<evidence type="ECO:0000313" key="1">
    <source>
        <dbReference type="EMBL" id="MBZ0157724.1"/>
    </source>
</evidence>
<dbReference type="Proteomes" id="UP000705867">
    <property type="component" value="Unassembled WGS sequence"/>
</dbReference>
<dbReference type="AlphaFoldDB" id="A0A953SH69"/>
<evidence type="ECO:0000313" key="2">
    <source>
        <dbReference type="Proteomes" id="UP000705867"/>
    </source>
</evidence>
<accession>A0A953SH69</accession>
<reference evidence="1" key="1">
    <citation type="journal article" date="2021" name="bioRxiv">
        <title>Unraveling nitrogen, sulfur and carbon metabolic pathways and microbial community transcriptional responses to substrate deprivation and toxicity stresses in a bioreactor mimicking anoxic brackish coastal sediment conditions.</title>
        <authorList>
            <person name="Martins P.D."/>
            <person name="Echeveste M.J."/>
            <person name="Arshad A."/>
            <person name="Kurth J."/>
            <person name="Ouboter H."/>
            <person name="Jetten M.S.M."/>
            <person name="Welte C.U."/>
        </authorList>
    </citation>
    <scope>NUCLEOTIDE SEQUENCE</scope>
    <source>
        <strain evidence="1">MAG_39</strain>
    </source>
</reference>
<organism evidence="1 2">
    <name type="scientific">Candidatus Nitrobium versatile</name>
    <dbReference type="NCBI Taxonomy" id="2884831"/>
    <lineage>
        <taxon>Bacteria</taxon>
        <taxon>Pseudomonadati</taxon>
        <taxon>Nitrospirota</taxon>
        <taxon>Nitrospiria</taxon>
        <taxon>Nitrospirales</taxon>
        <taxon>Nitrospiraceae</taxon>
        <taxon>Candidatus Nitrobium</taxon>
    </lineage>
</organism>
<evidence type="ECO:0008006" key="3">
    <source>
        <dbReference type="Google" id="ProtNLM"/>
    </source>
</evidence>
<name>A0A953SH69_9BACT</name>
<dbReference type="EMBL" id="JAIOIV010000127">
    <property type="protein sequence ID" value="MBZ0157724.1"/>
    <property type="molecule type" value="Genomic_DNA"/>
</dbReference>
<dbReference type="PROSITE" id="PS51257">
    <property type="entry name" value="PROKAR_LIPOPROTEIN"/>
    <property type="match status" value="1"/>
</dbReference>
<protein>
    <recommendedName>
        <fullName evidence="3">Lipoprotein</fullName>
    </recommendedName>
</protein>
<gene>
    <name evidence="1" type="ORF">K8I29_16130</name>
</gene>